<organism evidence="1 2">
    <name type="scientific">Methylocystis parvus</name>
    <dbReference type="NCBI Taxonomy" id="134"/>
    <lineage>
        <taxon>Bacteria</taxon>
        <taxon>Pseudomonadati</taxon>
        <taxon>Pseudomonadota</taxon>
        <taxon>Alphaproteobacteria</taxon>
        <taxon>Hyphomicrobiales</taxon>
        <taxon>Methylocystaceae</taxon>
        <taxon>Methylocystis</taxon>
    </lineage>
</organism>
<dbReference type="AlphaFoldDB" id="A0A6B8MBQ3"/>
<proteinExistence type="predicted"/>
<name>A0A6B8MBQ3_9HYPH</name>
<evidence type="ECO:0000313" key="1">
    <source>
        <dbReference type="EMBL" id="QGN00077.1"/>
    </source>
</evidence>
<evidence type="ECO:0000313" key="2">
    <source>
        <dbReference type="Proteomes" id="UP000422569"/>
    </source>
</evidence>
<dbReference type="GeneID" id="42570960"/>
<dbReference type="RefSeq" id="WP_016921333.1">
    <property type="nucleotide sequence ID" value="NZ_CP044333.1"/>
</dbReference>
<keyword evidence="2" id="KW-1185">Reference proteome</keyword>
<protein>
    <submittedName>
        <fullName evidence="1">Uncharacterized protein</fullName>
    </submittedName>
</protein>
<dbReference type="KEGG" id="mpar:F7D14_21070"/>
<dbReference type="EMBL" id="CP044333">
    <property type="protein sequence ID" value="QGN00077.1"/>
    <property type="molecule type" value="Genomic_DNA"/>
</dbReference>
<keyword evidence="1" id="KW-0614">Plasmid</keyword>
<reference evidence="1 2" key="1">
    <citation type="submission" date="2019-09" db="EMBL/GenBank/DDBJ databases">
        <title>Isolation and complete genome sequencing of Methylocystis species.</title>
        <authorList>
            <person name="Rumah B.L."/>
            <person name="Stead C.E."/>
            <person name="Stevens B.C."/>
            <person name="Minton N.P."/>
            <person name="Grosse-Honebrink A."/>
            <person name="Zhang Y."/>
        </authorList>
    </citation>
    <scope>NUCLEOTIDE SEQUENCE [LARGE SCALE GENOMIC DNA]</scope>
    <source>
        <strain evidence="1 2">BRCS2</strain>
        <plasmid evidence="1 2">unnamed2</plasmid>
    </source>
</reference>
<geneLocation type="plasmid" evidence="1">
    <name>unnamed2</name>
</geneLocation>
<dbReference type="Proteomes" id="UP000422569">
    <property type="component" value="Plasmid unnamed2"/>
</dbReference>
<accession>A0A6B8MBQ3</accession>
<gene>
    <name evidence="1" type="ORF">F7D14_21070</name>
</gene>
<sequence length="173" mass="18964">MIDKFVLAAAITIVAGIGRSHGQTTHCRNDEVVLFSALLEPEAKGRIVSLCADGLKNVQRLSYRFGRPGEIEMIFDAPNDGRFGVEGESSGIRSMIRTLHFERDDFTYGVAFHFTGPQDANVRVLVFKGKKLVASHGVVASSQQGSILRDEFLLIQDQPPVISIGKSELDFAK</sequence>